<evidence type="ECO:0000256" key="3">
    <source>
        <dbReference type="ARBA" id="ARBA00022737"/>
    </source>
</evidence>
<sequence>MANGTEEVTRGRTTSRDGVNDDGETAGGANGGESRADKRRRSRKGLDKKFTCPTDGCGKQYSRAEHLYRHQLNHSPKAIYRCDFPGCPKHFVRQDLCVRHRERHATRTQNSASRRESYAGNGLTPAPETAPLGLIPSPDIPSPIHTPQPLVPNRRKRASTPDLSTTVTIKEESGRAKMRRTSSDHASISKGQAVRHQHPIIKQEQLSSNVLDGPFHPPPMVPKSRSMSNPNMQQAYTTQPAPLTSPLAIQTPMSMVSTFPHQTAAPEPQYMTLQEHHIPFPMSAAEYTQHTLVTSSSILSTLPTAPANSYYYEYPQPVITHIFDDSPQNPFSRSPTNNYNTRAANDVSGWFESPFDDLSATSSNYSVDNEQFDATAETNQMHVRNFLNPETPVQAYEISEAKKQRVMNLLNIGQLDNGTLTRKKMQEYIKNYWKHFHPQLPILHRPTWRAEEAHDALVGAVMMTGMLAVDPNKESKESALRVAQAISSSVRWSAFADADFDPPAKLWVFQALLILELFEKLFVTRIHHERAHVHHATTLTLMRRGTSFVDVTPGSNGESPPRDGMGSNDDRAEENAWRKWIHAEEVRRVAFAAFIVDASHAAMFGHAHHLIATELKITLPCDERLWEATSAGEKKQHEKQSGCRSISFGDAVRYYLNGKAVKTTAFGRTCLMAGLLGLILVISTQENSVDQLLDDVPKSSNESRRRQLAKAVDFWKEDYEKYVQEGNRAAPTTADVQYEREQRSRLAQHALAHLALNVDVIDLQIYAGAFKLLGRAVVQTDRDKVQDKMKKWAANNSKANDAVWHALKFIRSVMTEDYAGSRPYGMRRDSAQTPFLYDPNEDNLYHRPWILYFAALTIFAYALAKEGPRPATEFKPIETMQINDQITEMHSFLNRLDGISVQDLAGVQNMTQCGSLLLVLAKCFDNCRWELLREGAKTLRNSYRILHSQPPHHPDYAASQISTTPN</sequence>
<dbReference type="PROSITE" id="PS50157">
    <property type="entry name" value="ZINC_FINGER_C2H2_2"/>
    <property type="match status" value="2"/>
</dbReference>
<dbReference type="STRING" id="1160509.A0A3N4IPX1"/>
<comment type="subcellular location">
    <subcellularLocation>
        <location evidence="1">Nucleus</location>
    </subcellularLocation>
</comment>
<dbReference type="EMBL" id="ML119663">
    <property type="protein sequence ID" value="RPA83664.1"/>
    <property type="molecule type" value="Genomic_DNA"/>
</dbReference>
<protein>
    <recommendedName>
        <fullName evidence="9">C2H2-type domain-containing protein</fullName>
    </recommendedName>
</protein>
<keyword evidence="11" id="KW-1185">Reference proteome</keyword>
<dbReference type="InterPro" id="IPR051059">
    <property type="entry name" value="VerF-like"/>
</dbReference>
<reference evidence="10 11" key="1">
    <citation type="journal article" date="2018" name="Nat. Ecol. Evol.">
        <title>Pezizomycetes genomes reveal the molecular basis of ectomycorrhizal truffle lifestyle.</title>
        <authorList>
            <person name="Murat C."/>
            <person name="Payen T."/>
            <person name="Noel B."/>
            <person name="Kuo A."/>
            <person name="Morin E."/>
            <person name="Chen J."/>
            <person name="Kohler A."/>
            <person name="Krizsan K."/>
            <person name="Balestrini R."/>
            <person name="Da Silva C."/>
            <person name="Montanini B."/>
            <person name="Hainaut M."/>
            <person name="Levati E."/>
            <person name="Barry K.W."/>
            <person name="Belfiori B."/>
            <person name="Cichocki N."/>
            <person name="Clum A."/>
            <person name="Dockter R.B."/>
            <person name="Fauchery L."/>
            <person name="Guy J."/>
            <person name="Iotti M."/>
            <person name="Le Tacon F."/>
            <person name="Lindquist E.A."/>
            <person name="Lipzen A."/>
            <person name="Malagnac F."/>
            <person name="Mello A."/>
            <person name="Molinier V."/>
            <person name="Miyauchi S."/>
            <person name="Poulain J."/>
            <person name="Riccioni C."/>
            <person name="Rubini A."/>
            <person name="Sitrit Y."/>
            <person name="Splivallo R."/>
            <person name="Traeger S."/>
            <person name="Wang M."/>
            <person name="Zifcakova L."/>
            <person name="Wipf D."/>
            <person name="Zambonelli A."/>
            <person name="Paolocci F."/>
            <person name="Nowrousian M."/>
            <person name="Ottonello S."/>
            <person name="Baldrian P."/>
            <person name="Spatafora J.W."/>
            <person name="Henrissat B."/>
            <person name="Nagy L.G."/>
            <person name="Aury J.M."/>
            <person name="Wincker P."/>
            <person name="Grigoriev I.V."/>
            <person name="Bonfante P."/>
            <person name="Martin F.M."/>
        </authorList>
    </citation>
    <scope>NUCLEOTIDE SEQUENCE [LARGE SCALE GENOMIC DNA]</scope>
    <source>
        <strain evidence="10 11">RN42</strain>
    </source>
</reference>
<evidence type="ECO:0000313" key="11">
    <source>
        <dbReference type="Proteomes" id="UP000275078"/>
    </source>
</evidence>
<evidence type="ECO:0000256" key="5">
    <source>
        <dbReference type="ARBA" id="ARBA00022833"/>
    </source>
</evidence>
<dbReference type="PROSITE" id="PS00028">
    <property type="entry name" value="ZINC_FINGER_C2H2_1"/>
    <property type="match status" value="2"/>
</dbReference>
<dbReference type="GO" id="GO:0000978">
    <property type="term" value="F:RNA polymerase II cis-regulatory region sequence-specific DNA binding"/>
    <property type="evidence" value="ECO:0007669"/>
    <property type="project" value="InterPro"/>
</dbReference>
<name>A0A3N4IPX1_ASCIM</name>
<feature type="domain" description="C2H2-type" evidence="9">
    <location>
        <begin position="80"/>
        <end position="109"/>
    </location>
</feature>
<dbReference type="OrthoDB" id="427030at2759"/>
<dbReference type="SUPFAM" id="SSF57667">
    <property type="entry name" value="beta-beta-alpha zinc fingers"/>
    <property type="match status" value="1"/>
</dbReference>
<dbReference type="GO" id="GO:0000785">
    <property type="term" value="C:chromatin"/>
    <property type="evidence" value="ECO:0007669"/>
    <property type="project" value="TreeGrafter"/>
</dbReference>
<keyword evidence="6" id="KW-0539">Nucleus</keyword>
<feature type="region of interest" description="Disordered" evidence="8">
    <location>
        <begin position="1"/>
        <end position="52"/>
    </location>
</feature>
<dbReference type="GO" id="GO:0006351">
    <property type="term" value="P:DNA-templated transcription"/>
    <property type="evidence" value="ECO:0007669"/>
    <property type="project" value="InterPro"/>
</dbReference>
<dbReference type="SMART" id="SM00355">
    <property type="entry name" value="ZnF_C2H2"/>
    <property type="match status" value="2"/>
</dbReference>
<gene>
    <name evidence="10" type="ORF">BJ508DRAFT_324378</name>
</gene>
<feature type="region of interest" description="Disordered" evidence="8">
    <location>
        <begin position="102"/>
        <end position="196"/>
    </location>
</feature>
<feature type="compositionally biased region" description="Pro residues" evidence="8">
    <location>
        <begin position="138"/>
        <end position="150"/>
    </location>
</feature>
<evidence type="ECO:0000256" key="6">
    <source>
        <dbReference type="ARBA" id="ARBA00023242"/>
    </source>
</evidence>
<dbReference type="GO" id="GO:0008270">
    <property type="term" value="F:zinc ion binding"/>
    <property type="evidence" value="ECO:0007669"/>
    <property type="project" value="UniProtKB-KW"/>
</dbReference>
<feature type="domain" description="C2H2-type" evidence="9">
    <location>
        <begin position="50"/>
        <end position="79"/>
    </location>
</feature>
<evidence type="ECO:0000256" key="8">
    <source>
        <dbReference type="SAM" id="MobiDB-lite"/>
    </source>
</evidence>
<accession>A0A3N4IPX1</accession>
<feature type="region of interest" description="Disordered" evidence="8">
    <location>
        <begin position="552"/>
        <end position="571"/>
    </location>
</feature>
<proteinExistence type="predicted"/>
<dbReference type="PANTHER" id="PTHR40626">
    <property type="entry name" value="MIP31509P"/>
    <property type="match status" value="1"/>
</dbReference>
<dbReference type="CDD" id="cd12148">
    <property type="entry name" value="fungal_TF_MHR"/>
    <property type="match status" value="1"/>
</dbReference>
<evidence type="ECO:0000256" key="4">
    <source>
        <dbReference type="ARBA" id="ARBA00022771"/>
    </source>
</evidence>
<dbReference type="GO" id="GO:0005634">
    <property type="term" value="C:nucleus"/>
    <property type="evidence" value="ECO:0007669"/>
    <property type="project" value="UniProtKB-SubCell"/>
</dbReference>
<dbReference type="Gene3D" id="3.30.160.60">
    <property type="entry name" value="Classic Zinc Finger"/>
    <property type="match status" value="1"/>
</dbReference>
<dbReference type="AlphaFoldDB" id="A0A3N4IPX1"/>
<evidence type="ECO:0000256" key="1">
    <source>
        <dbReference type="ARBA" id="ARBA00004123"/>
    </source>
</evidence>
<evidence type="ECO:0000313" key="10">
    <source>
        <dbReference type="EMBL" id="RPA83664.1"/>
    </source>
</evidence>
<dbReference type="InterPro" id="IPR013087">
    <property type="entry name" value="Znf_C2H2_type"/>
</dbReference>
<dbReference type="Proteomes" id="UP000275078">
    <property type="component" value="Unassembled WGS sequence"/>
</dbReference>
<keyword evidence="4 7" id="KW-0863">Zinc-finger</keyword>
<feature type="compositionally biased region" description="Basic and acidic residues" evidence="8">
    <location>
        <begin position="7"/>
        <end position="19"/>
    </location>
</feature>
<keyword evidence="5" id="KW-0862">Zinc</keyword>
<evidence type="ECO:0000259" key="9">
    <source>
        <dbReference type="PROSITE" id="PS50157"/>
    </source>
</evidence>
<evidence type="ECO:0000256" key="7">
    <source>
        <dbReference type="PROSITE-ProRule" id="PRU00042"/>
    </source>
</evidence>
<dbReference type="InterPro" id="IPR007219">
    <property type="entry name" value="XnlR_reg_dom"/>
</dbReference>
<dbReference type="GO" id="GO:0000981">
    <property type="term" value="F:DNA-binding transcription factor activity, RNA polymerase II-specific"/>
    <property type="evidence" value="ECO:0007669"/>
    <property type="project" value="InterPro"/>
</dbReference>
<evidence type="ECO:0000256" key="2">
    <source>
        <dbReference type="ARBA" id="ARBA00022723"/>
    </source>
</evidence>
<keyword evidence="3" id="KW-0677">Repeat</keyword>
<dbReference type="PANTHER" id="PTHR40626:SF11">
    <property type="entry name" value="ZINC FINGER PROTEIN YPR022C"/>
    <property type="match status" value="1"/>
</dbReference>
<keyword evidence="2" id="KW-0479">Metal-binding</keyword>
<dbReference type="Pfam" id="PF04082">
    <property type="entry name" value="Fungal_trans"/>
    <property type="match status" value="1"/>
</dbReference>
<dbReference type="InterPro" id="IPR036236">
    <property type="entry name" value="Znf_C2H2_sf"/>
</dbReference>
<organism evidence="10 11">
    <name type="scientific">Ascobolus immersus RN42</name>
    <dbReference type="NCBI Taxonomy" id="1160509"/>
    <lineage>
        <taxon>Eukaryota</taxon>
        <taxon>Fungi</taxon>
        <taxon>Dikarya</taxon>
        <taxon>Ascomycota</taxon>
        <taxon>Pezizomycotina</taxon>
        <taxon>Pezizomycetes</taxon>
        <taxon>Pezizales</taxon>
        <taxon>Ascobolaceae</taxon>
        <taxon>Ascobolus</taxon>
    </lineage>
</organism>